<dbReference type="SUPFAM" id="SSF46689">
    <property type="entry name" value="Homeodomain-like"/>
    <property type="match status" value="1"/>
</dbReference>
<dbReference type="FunFam" id="3.40.50.300:FF:000006">
    <property type="entry name" value="DNA-binding transcriptional regulator NtrC"/>
    <property type="match status" value="1"/>
</dbReference>
<dbReference type="Gene3D" id="3.40.50.2300">
    <property type="match status" value="1"/>
</dbReference>
<dbReference type="HOGENOM" id="CLU_000445_0_6_7"/>
<reference evidence="9 10" key="1">
    <citation type="submission" date="2007-05" db="EMBL/GenBank/DDBJ databases">
        <title>Complete sequence of Geobacter uraniireducens Rf4.</title>
        <authorList>
            <consortium name="US DOE Joint Genome Institute"/>
            <person name="Copeland A."/>
            <person name="Lucas S."/>
            <person name="Lapidus A."/>
            <person name="Barry K."/>
            <person name="Detter J.C."/>
            <person name="Glavina del Rio T."/>
            <person name="Hammon N."/>
            <person name="Israni S."/>
            <person name="Dalin E."/>
            <person name="Tice H."/>
            <person name="Pitluck S."/>
            <person name="Chertkov O."/>
            <person name="Brettin T."/>
            <person name="Bruce D."/>
            <person name="Han C."/>
            <person name="Schmutz J."/>
            <person name="Larimer F."/>
            <person name="Land M."/>
            <person name="Hauser L."/>
            <person name="Kyrpides N."/>
            <person name="Mikhailova N."/>
            <person name="Shelobolina E."/>
            <person name="Aklujkar M."/>
            <person name="Lovley D."/>
            <person name="Richardson P."/>
        </authorList>
    </citation>
    <scope>NUCLEOTIDE SEQUENCE [LARGE SCALE GENOMIC DNA]</scope>
    <source>
        <strain evidence="9 10">Rf4</strain>
    </source>
</reference>
<dbReference type="InterPro" id="IPR025944">
    <property type="entry name" value="Sigma_54_int_dom_CS"/>
</dbReference>
<dbReference type="Gene3D" id="3.40.50.300">
    <property type="entry name" value="P-loop containing nucleotide triphosphate hydrolases"/>
    <property type="match status" value="1"/>
</dbReference>
<dbReference type="NCBIfam" id="TIGR02915">
    <property type="entry name" value="PEP_resp_reg"/>
    <property type="match status" value="1"/>
</dbReference>
<sequence length="466" mass="52038">MEKLLIVDDDSDIRKQLKWGLGKEYDVLFACDGGEALSLFKKHNPKVITLDLGLPPDEDGMEEGFRCLKEILRHVPAAKVIVITGNDGRSNALRAVQLGAYDYYQKPIDMNELKVIINRAFYLLDIEEENNRLQTALEHNGTGFGGIIGHCPQMLQVFSTIRKVASSDIAVFVTGESGTGKELVARALHTMSLRNEGPFIPINCGAIPENLLESELFGAEKGAFTGAHARVQGKAEYAHKGTLFLDEIGELPGNLQVKLLRFLQEKVLQRVGGREDIAVDARIISATNIDISKAIQEGIFREDLYYRIAVININLPPLRERGDDIVLLANLFLKRSTEEFNKKVKGFSTGTINLLESHRWPGNVRELENRVQRAVIMSDSLLLEPDDLGFTDMPLQQQIPVADVVTLKDARDRVEREMIIYALERQEGNIAKAAEALGVSRPTFYDLMKKYNLNKLSALQAKQAQL</sequence>
<keyword evidence="10" id="KW-1185">Reference proteome</keyword>
<dbReference type="InterPro" id="IPR002197">
    <property type="entry name" value="HTH_Fis"/>
</dbReference>
<proteinExistence type="predicted"/>
<dbReference type="PROSITE" id="PS00676">
    <property type="entry name" value="SIGMA54_INTERACT_2"/>
    <property type="match status" value="1"/>
</dbReference>
<evidence type="ECO:0000256" key="3">
    <source>
        <dbReference type="ARBA" id="ARBA00023015"/>
    </source>
</evidence>
<dbReference type="InterPro" id="IPR001789">
    <property type="entry name" value="Sig_transdc_resp-reg_receiver"/>
</dbReference>
<dbReference type="PROSITE" id="PS50045">
    <property type="entry name" value="SIGMA54_INTERACT_4"/>
    <property type="match status" value="1"/>
</dbReference>
<organism evidence="9 10">
    <name type="scientific">Geotalea uraniireducens (strain Rf4)</name>
    <name type="common">Geobacter uraniireducens</name>
    <dbReference type="NCBI Taxonomy" id="351605"/>
    <lineage>
        <taxon>Bacteria</taxon>
        <taxon>Pseudomonadati</taxon>
        <taxon>Thermodesulfobacteriota</taxon>
        <taxon>Desulfuromonadia</taxon>
        <taxon>Geobacterales</taxon>
        <taxon>Geobacteraceae</taxon>
        <taxon>Geotalea</taxon>
    </lineage>
</organism>
<dbReference type="PROSITE" id="PS00675">
    <property type="entry name" value="SIGMA54_INTERACT_1"/>
    <property type="match status" value="1"/>
</dbReference>
<dbReference type="Pfam" id="PF25601">
    <property type="entry name" value="AAA_lid_14"/>
    <property type="match status" value="1"/>
</dbReference>
<evidence type="ECO:0000256" key="4">
    <source>
        <dbReference type="ARBA" id="ARBA00023125"/>
    </source>
</evidence>
<dbReference type="InterPro" id="IPR025662">
    <property type="entry name" value="Sigma_54_int_dom_ATP-bd_1"/>
</dbReference>
<dbReference type="PRINTS" id="PR01590">
    <property type="entry name" value="HTHFIS"/>
</dbReference>
<evidence type="ECO:0000259" key="7">
    <source>
        <dbReference type="PROSITE" id="PS50045"/>
    </source>
</evidence>
<dbReference type="AlphaFoldDB" id="A5G3Y5"/>
<dbReference type="SMART" id="SM00382">
    <property type="entry name" value="AAA"/>
    <property type="match status" value="1"/>
</dbReference>
<dbReference type="CDD" id="cd00009">
    <property type="entry name" value="AAA"/>
    <property type="match status" value="1"/>
</dbReference>
<keyword evidence="2" id="KW-0067">ATP-binding</keyword>
<dbReference type="Gene3D" id="1.10.8.60">
    <property type="match status" value="1"/>
</dbReference>
<dbReference type="Gene3D" id="1.10.10.60">
    <property type="entry name" value="Homeodomain-like"/>
    <property type="match status" value="1"/>
</dbReference>
<dbReference type="PANTHER" id="PTHR32071:SF113">
    <property type="entry name" value="ALGINATE BIOSYNTHESIS TRANSCRIPTIONAL REGULATORY PROTEIN ALGB"/>
    <property type="match status" value="1"/>
</dbReference>
<gene>
    <name evidence="9" type="ordered locus">Gura_2324</name>
</gene>
<evidence type="ECO:0000256" key="1">
    <source>
        <dbReference type="ARBA" id="ARBA00022741"/>
    </source>
</evidence>
<protein>
    <submittedName>
        <fullName evidence="9">Two component, sigma54 specific, transcriptional regulator, Fis family</fullName>
    </submittedName>
</protein>
<dbReference type="InterPro" id="IPR014264">
    <property type="entry name" value="PEP-CTERM_resp_reg"/>
</dbReference>
<dbReference type="SUPFAM" id="SSF52540">
    <property type="entry name" value="P-loop containing nucleoside triphosphate hydrolases"/>
    <property type="match status" value="1"/>
</dbReference>
<feature type="modified residue" description="4-aspartylphosphate" evidence="6">
    <location>
        <position position="51"/>
    </location>
</feature>
<dbReference type="InterPro" id="IPR025943">
    <property type="entry name" value="Sigma_54_int_dom_ATP-bd_2"/>
</dbReference>
<dbReference type="InterPro" id="IPR011006">
    <property type="entry name" value="CheY-like_superfamily"/>
</dbReference>
<evidence type="ECO:0000259" key="8">
    <source>
        <dbReference type="PROSITE" id="PS50110"/>
    </source>
</evidence>
<dbReference type="GO" id="GO:0000160">
    <property type="term" value="P:phosphorelay signal transduction system"/>
    <property type="evidence" value="ECO:0007669"/>
    <property type="project" value="InterPro"/>
</dbReference>
<keyword evidence="4" id="KW-0238">DNA-binding</keyword>
<evidence type="ECO:0000256" key="2">
    <source>
        <dbReference type="ARBA" id="ARBA00022840"/>
    </source>
</evidence>
<dbReference type="Pfam" id="PF00158">
    <property type="entry name" value="Sigma54_activat"/>
    <property type="match status" value="1"/>
</dbReference>
<dbReference type="KEGG" id="gur:Gura_2324"/>
<dbReference type="PANTHER" id="PTHR32071">
    <property type="entry name" value="TRANSCRIPTIONAL REGULATORY PROTEIN"/>
    <property type="match status" value="1"/>
</dbReference>
<dbReference type="InterPro" id="IPR009057">
    <property type="entry name" value="Homeodomain-like_sf"/>
</dbReference>
<keyword evidence="6" id="KW-0597">Phosphoprotein</keyword>
<dbReference type="STRING" id="351605.Gura_2324"/>
<dbReference type="Pfam" id="PF00072">
    <property type="entry name" value="Response_reg"/>
    <property type="match status" value="1"/>
</dbReference>
<dbReference type="GO" id="GO:0043565">
    <property type="term" value="F:sequence-specific DNA binding"/>
    <property type="evidence" value="ECO:0007669"/>
    <property type="project" value="InterPro"/>
</dbReference>
<dbReference type="PROSITE" id="PS50110">
    <property type="entry name" value="RESPONSE_REGULATORY"/>
    <property type="match status" value="1"/>
</dbReference>
<dbReference type="PROSITE" id="PS00688">
    <property type="entry name" value="SIGMA54_INTERACT_3"/>
    <property type="match status" value="1"/>
</dbReference>
<dbReference type="GO" id="GO:0005524">
    <property type="term" value="F:ATP binding"/>
    <property type="evidence" value="ECO:0007669"/>
    <property type="project" value="UniProtKB-KW"/>
</dbReference>
<dbReference type="RefSeq" id="WP_011939197.1">
    <property type="nucleotide sequence ID" value="NC_009483.1"/>
</dbReference>
<dbReference type="EMBL" id="CP000698">
    <property type="protein sequence ID" value="ABQ26503.1"/>
    <property type="molecule type" value="Genomic_DNA"/>
</dbReference>
<feature type="domain" description="Sigma-54 factor interaction" evidence="7">
    <location>
        <begin position="147"/>
        <end position="376"/>
    </location>
</feature>
<keyword evidence="3" id="KW-0805">Transcription regulation</keyword>
<dbReference type="Proteomes" id="UP000006695">
    <property type="component" value="Chromosome"/>
</dbReference>
<accession>A5G3Y5</accession>
<keyword evidence="1" id="KW-0547">Nucleotide-binding</keyword>
<dbReference type="GO" id="GO:0006355">
    <property type="term" value="P:regulation of DNA-templated transcription"/>
    <property type="evidence" value="ECO:0007669"/>
    <property type="project" value="InterPro"/>
</dbReference>
<dbReference type="SUPFAM" id="SSF52172">
    <property type="entry name" value="CheY-like"/>
    <property type="match status" value="1"/>
</dbReference>
<feature type="domain" description="Response regulatory" evidence="8">
    <location>
        <begin position="3"/>
        <end position="121"/>
    </location>
</feature>
<dbReference type="Pfam" id="PF02954">
    <property type="entry name" value="HTH_8"/>
    <property type="match status" value="1"/>
</dbReference>
<dbReference type="OrthoDB" id="9814761at2"/>
<keyword evidence="5" id="KW-0804">Transcription</keyword>
<dbReference type="InterPro" id="IPR058031">
    <property type="entry name" value="AAA_lid_NorR"/>
</dbReference>
<name>A5G3Y5_GEOUR</name>
<dbReference type="InterPro" id="IPR027417">
    <property type="entry name" value="P-loop_NTPase"/>
</dbReference>
<evidence type="ECO:0000313" key="10">
    <source>
        <dbReference type="Proteomes" id="UP000006695"/>
    </source>
</evidence>
<evidence type="ECO:0000313" key="9">
    <source>
        <dbReference type="EMBL" id="ABQ26503.1"/>
    </source>
</evidence>
<dbReference type="InterPro" id="IPR002078">
    <property type="entry name" value="Sigma_54_int"/>
</dbReference>
<dbReference type="SMART" id="SM00448">
    <property type="entry name" value="REC"/>
    <property type="match status" value="1"/>
</dbReference>
<dbReference type="InterPro" id="IPR003593">
    <property type="entry name" value="AAA+_ATPase"/>
</dbReference>
<evidence type="ECO:0000256" key="5">
    <source>
        <dbReference type="ARBA" id="ARBA00023163"/>
    </source>
</evidence>
<evidence type="ECO:0000256" key="6">
    <source>
        <dbReference type="PROSITE-ProRule" id="PRU00169"/>
    </source>
</evidence>